<evidence type="ECO:0000313" key="3">
    <source>
        <dbReference type="EMBL" id="MFD2798175.1"/>
    </source>
</evidence>
<dbReference type="RefSeq" id="WP_245960016.1">
    <property type="nucleotide sequence ID" value="NZ_JBHSAN010000032.1"/>
</dbReference>
<evidence type="ECO:0000313" key="4">
    <source>
        <dbReference type="Proteomes" id="UP001597478"/>
    </source>
</evidence>
<comment type="caution">
    <text evidence="3">The sequence shown here is derived from an EMBL/GenBank/DDBJ whole genome shotgun (WGS) entry which is preliminary data.</text>
</comment>
<evidence type="ECO:0000259" key="2">
    <source>
        <dbReference type="Pfam" id="PF09851"/>
    </source>
</evidence>
<dbReference type="Pfam" id="PF09851">
    <property type="entry name" value="SHOCT"/>
    <property type="match status" value="1"/>
</dbReference>
<dbReference type="Proteomes" id="UP001597478">
    <property type="component" value="Unassembled WGS sequence"/>
</dbReference>
<sequence length="92" mass="10168">MSDWVNNGPPGMGWGWLGMLIGFVVFLLVLGGLVVGIVYLVRALWKPNGGTRSGPGERDRAVGILDERYARGEIGRDEYEERRRTLRGQGPP</sequence>
<proteinExistence type="predicted"/>
<accession>A0ABW5W6J2</accession>
<name>A0ABW5W6J2_9PSEU</name>
<dbReference type="EMBL" id="JBHUOF010000002">
    <property type="protein sequence ID" value="MFD2798175.1"/>
    <property type="molecule type" value="Genomic_DNA"/>
</dbReference>
<dbReference type="InterPro" id="IPR018649">
    <property type="entry name" value="SHOCT"/>
</dbReference>
<keyword evidence="4" id="KW-1185">Reference proteome</keyword>
<keyword evidence="1" id="KW-1133">Transmembrane helix</keyword>
<keyword evidence="1" id="KW-0812">Transmembrane</keyword>
<keyword evidence="1" id="KW-0472">Membrane</keyword>
<evidence type="ECO:0000256" key="1">
    <source>
        <dbReference type="SAM" id="Phobius"/>
    </source>
</evidence>
<feature type="transmembrane region" description="Helical" evidence="1">
    <location>
        <begin position="20"/>
        <end position="41"/>
    </location>
</feature>
<feature type="domain" description="SHOCT" evidence="2">
    <location>
        <begin position="64"/>
        <end position="86"/>
    </location>
</feature>
<gene>
    <name evidence="3" type="ORF">ACFS2C_02055</name>
</gene>
<protein>
    <submittedName>
        <fullName evidence="3">SHOCT domain-containing protein</fullName>
    </submittedName>
</protein>
<organism evidence="3 4">
    <name type="scientific">Prauserella oleivorans</name>
    <dbReference type="NCBI Taxonomy" id="1478153"/>
    <lineage>
        <taxon>Bacteria</taxon>
        <taxon>Bacillati</taxon>
        <taxon>Actinomycetota</taxon>
        <taxon>Actinomycetes</taxon>
        <taxon>Pseudonocardiales</taxon>
        <taxon>Pseudonocardiaceae</taxon>
        <taxon>Prauserella</taxon>
    </lineage>
</organism>
<reference evidence="4" key="1">
    <citation type="journal article" date="2019" name="Int. J. Syst. Evol. Microbiol.">
        <title>The Global Catalogue of Microorganisms (GCM) 10K type strain sequencing project: providing services to taxonomists for standard genome sequencing and annotation.</title>
        <authorList>
            <consortium name="The Broad Institute Genomics Platform"/>
            <consortium name="The Broad Institute Genome Sequencing Center for Infectious Disease"/>
            <person name="Wu L."/>
            <person name="Ma J."/>
        </authorList>
    </citation>
    <scope>NUCLEOTIDE SEQUENCE [LARGE SCALE GENOMIC DNA]</scope>
    <source>
        <strain evidence="4">IBRC-M 10906</strain>
    </source>
</reference>